<reference evidence="1 2" key="1">
    <citation type="submission" date="2024-01" db="EMBL/GenBank/DDBJ databases">
        <title>The genomes of 5 underutilized Papilionoideae crops provide insights into root nodulation and disease resistanc.</title>
        <authorList>
            <person name="Jiang F."/>
        </authorList>
    </citation>
    <scope>NUCLEOTIDE SEQUENCE [LARGE SCALE GENOMIC DNA]</scope>
    <source>
        <strain evidence="1">JINMINGXINNONG_FW02</strain>
        <tissue evidence="1">Leaves</tissue>
    </source>
</reference>
<dbReference type="EMBL" id="JAYMYR010000104">
    <property type="protein sequence ID" value="KAK7325759.1"/>
    <property type="molecule type" value="Genomic_DNA"/>
</dbReference>
<name>A0AAN9Q8R0_PHACN</name>
<evidence type="ECO:0000313" key="2">
    <source>
        <dbReference type="Proteomes" id="UP001374584"/>
    </source>
</evidence>
<accession>A0AAN9Q8R0</accession>
<dbReference type="AlphaFoldDB" id="A0AAN9Q8R0"/>
<keyword evidence="2" id="KW-1185">Reference proteome</keyword>
<dbReference type="Proteomes" id="UP001374584">
    <property type="component" value="Unassembled WGS sequence"/>
</dbReference>
<proteinExistence type="predicted"/>
<evidence type="ECO:0000313" key="1">
    <source>
        <dbReference type="EMBL" id="KAK7325759.1"/>
    </source>
</evidence>
<protein>
    <submittedName>
        <fullName evidence="1">Uncharacterized protein</fullName>
    </submittedName>
</protein>
<sequence>MDSMTPGYPMSMDSIRAPSPTLSGSLMSDASTGPQNDLFFFPPQELSEEFHLIANLIINLLEEKRKVLPSHWSPEEFLQLIIGQEEVLDPSILAEVYSNLLECRFDSCYWELAVDYFHLLHNIV</sequence>
<gene>
    <name evidence="1" type="ORF">VNO80_33799</name>
</gene>
<comment type="caution">
    <text evidence="1">The sequence shown here is derived from an EMBL/GenBank/DDBJ whole genome shotgun (WGS) entry which is preliminary data.</text>
</comment>
<organism evidence="1 2">
    <name type="scientific">Phaseolus coccineus</name>
    <name type="common">Scarlet runner bean</name>
    <name type="synonym">Phaseolus multiflorus</name>
    <dbReference type="NCBI Taxonomy" id="3886"/>
    <lineage>
        <taxon>Eukaryota</taxon>
        <taxon>Viridiplantae</taxon>
        <taxon>Streptophyta</taxon>
        <taxon>Embryophyta</taxon>
        <taxon>Tracheophyta</taxon>
        <taxon>Spermatophyta</taxon>
        <taxon>Magnoliopsida</taxon>
        <taxon>eudicotyledons</taxon>
        <taxon>Gunneridae</taxon>
        <taxon>Pentapetalae</taxon>
        <taxon>rosids</taxon>
        <taxon>fabids</taxon>
        <taxon>Fabales</taxon>
        <taxon>Fabaceae</taxon>
        <taxon>Papilionoideae</taxon>
        <taxon>50 kb inversion clade</taxon>
        <taxon>NPAAA clade</taxon>
        <taxon>indigoferoid/millettioid clade</taxon>
        <taxon>Phaseoleae</taxon>
        <taxon>Phaseolus</taxon>
    </lineage>
</organism>